<evidence type="ECO:0000313" key="7">
    <source>
        <dbReference type="Proteomes" id="UP000198426"/>
    </source>
</evidence>
<organism evidence="6 7">
    <name type="scientific">Tropicimonas sediminicola</name>
    <dbReference type="NCBI Taxonomy" id="1031541"/>
    <lineage>
        <taxon>Bacteria</taxon>
        <taxon>Pseudomonadati</taxon>
        <taxon>Pseudomonadota</taxon>
        <taxon>Alphaproteobacteria</taxon>
        <taxon>Rhodobacterales</taxon>
        <taxon>Roseobacteraceae</taxon>
        <taxon>Tropicimonas</taxon>
    </lineage>
</organism>
<dbReference type="AlphaFoldDB" id="A0A239IF04"/>
<comment type="similarity">
    <text evidence="2">Belongs to the bacterial solute-binding protein SsuA/TauA family.</text>
</comment>
<dbReference type="NCBIfam" id="TIGR01729">
    <property type="entry name" value="taurine_ABC_bnd"/>
    <property type="match status" value="1"/>
</dbReference>
<evidence type="ECO:0000256" key="1">
    <source>
        <dbReference type="ARBA" id="ARBA00004418"/>
    </source>
</evidence>
<dbReference type="Proteomes" id="UP000198426">
    <property type="component" value="Unassembled WGS sequence"/>
</dbReference>
<dbReference type="InterPro" id="IPR010068">
    <property type="entry name" value="Peri-bd_TauA"/>
</dbReference>
<protein>
    <submittedName>
        <fullName evidence="6">Taurine transport system substrate-binding protein</fullName>
    </submittedName>
</protein>
<keyword evidence="3 4" id="KW-0732">Signal</keyword>
<accession>A0A239IF04</accession>
<dbReference type="InterPro" id="IPR015168">
    <property type="entry name" value="SsuA/THI5"/>
</dbReference>
<evidence type="ECO:0000259" key="5">
    <source>
        <dbReference type="SMART" id="SM00062"/>
    </source>
</evidence>
<gene>
    <name evidence="6" type="ORF">SAMN05421757_104318</name>
</gene>
<reference evidence="6 7" key="1">
    <citation type="submission" date="2017-06" db="EMBL/GenBank/DDBJ databases">
        <authorList>
            <person name="Kim H.J."/>
            <person name="Triplett B.A."/>
        </authorList>
    </citation>
    <scope>NUCLEOTIDE SEQUENCE [LARGE SCALE GENOMIC DNA]</scope>
    <source>
        <strain evidence="6 7">DSM 29339</strain>
    </source>
</reference>
<dbReference type="RefSeq" id="WP_089233400.1">
    <property type="nucleotide sequence ID" value="NZ_FZOY01000004.1"/>
</dbReference>
<evidence type="ECO:0000313" key="6">
    <source>
        <dbReference type="EMBL" id="SNS91014.1"/>
    </source>
</evidence>
<dbReference type="PANTHER" id="PTHR30024:SF47">
    <property type="entry name" value="TAURINE-BINDING PERIPLASMIC PROTEIN"/>
    <property type="match status" value="1"/>
</dbReference>
<dbReference type="Pfam" id="PF09084">
    <property type="entry name" value="NMT1"/>
    <property type="match status" value="1"/>
</dbReference>
<dbReference type="Gene3D" id="3.40.190.10">
    <property type="entry name" value="Periplasmic binding protein-like II"/>
    <property type="match status" value="2"/>
</dbReference>
<keyword evidence="7" id="KW-1185">Reference proteome</keyword>
<feature type="signal peptide" evidence="4">
    <location>
        <begin position="1"/>
        <end position="25"/>
    </location>
</feature>
<dbReference type="InterPro" id="IPR001638">
    <property type="entry name" value="Solute-binding_3/MltF_N"/>
</dbReference>
<dbReference type="SMART" id="SM00062">
    <property type="entry name" value="PBPb"/>
    <property type="match status" value="1"/>
</dbReference>
<evidence type="ECO:0000256" key="4">
    <source>
        <dbReference type="SAM" id="SignalP"/>
    </source>
</evidence>
<dbReference type="OrthoDB" id="6788250at2"/>
<feature type="chain" id="PRO_5012669854" evidence="4">
    <location>
        <begin position="26"/>
        <end position="332"/>
    </location>
</feature>
<comment type="subcellular location">
    <subcellularLocation>
        <location evidence="1">Periplasm</location>
    </subcellularLocation>
</comment>
<dbReference type="SUPFAM" id="SSF53850">
    <property type="entry name" value="Periplasmic binding protein-like II"/>
    <property type="match status" value="1"/>
</dbReference>
<dbReference type="PANTHER" id="PTHR30024">
    <property type="entry name" value="ALIPHATIC SULFONATES-BINDING PROTEIN-RELATED"/>
    <property type="match status" value="1"/>
</dbReference>
<dbReference type="GO" id="GO:0042597">
    <property type="term" value="C:periplasmic space"/>
    <property type="evidence" value="ECO:0007669"/>
    <property type="project" value="UniProtKB-SubCell"/>
</dbReference>
<proteinExistence type="inferred from homology"/>
<evidence type="ECO:0000256" key="2">
    <source>
        <dbReference type="ARBA" id="ARBA00010742"/>
    </source>
</evidence>
<name>A0A239IF04_9RHOB</name>
<dbReference type="EMBL" id="FZOY01000004">
    <property type="protein sequence ID" value="SNS91014.1"/>
    <property type="molecule type" value="Genomic_DNA"/>
</dbReference>
<sequence length="332" mass="34519">MLNKTATRIAATLIGLAPLVGTAQAESLIVGNFGIPIPMMKDLASGAYSEAMGFDIEWRKFASGTDVIAAMASGDVKLAALGSSPFAIAASQGVPIELFSIGAVIGEAESLIARDGSGVETLEDLKGKRVAVPVGSTAHFSLVGALAHAGIAENELTILSMPPDQIAAAWEQSAIDAAFIWEPVQSQILQSGTRILGADETAQWGYPTFDGWVVNAEWAEENPEALAAFVKLSDEANLAYLADPAAWTPDSAPVLAIAEATGADPEQVPVILSGFTFLPAADQAGEAWLGGTMAPAIKATSEFLKEAGRIDMVADDYSQFITLKPLEDATAQ</sequence>
<feature type="domain" description="Solute-binding protein family 3/N-terminal" evidence="5">
    <location>
        <begin position="27"/>
        <end position="244"/>
    </location>
</feature>
<dbReference type="GO" id="GO:0042918">
    <property type="term" value="P:alkanesulfonate transmembrane transport"/>
    <property type="evidence" value="ECO:0007669"/>
    <property type="project" value="TreeGrafter"/>
</dbReference>
<evidence type="ECO:0000256" key="3">
    <source>
        <dbReference type="ARBA" id="ARBA00022729"/>
    </source>
</evidence>